<gene>
    <name evidence="2" type="ORF">AVDCRST_MAG11-757</name>
</gene>
<dbReference type="Gene3D" id="2.160.20.120">
    <property type="match status" value="1"/>
</dbReference>
<reference evidence="2" key="1">
    <citation type="submission" date="2020-02" db="EMBL/GenBank/DDBJ databases">
        <authorList>
            <person name="Meier V. D."/>
        </authorList>
    </citation>
    <scope>NUCLEOTIDE SEQUENCE</scope>
    <source>
        <strain evidence="2">AVDCRST_MAG11</strain>
    </source>
</reference>
<evidence type="ECO:0000259" key="1">
    <source>
        <dbReference type="Pfam" id="PF13349"/>
    </source>
</evidence>
<evidence type="ECO:0000313" key="2">
    <source>
        <dbReference type="EMBL" id="CAA9300091.1"/>
    </source>
</evidence>
<accession>A0A6J4KAZ9</accession>
<feature type="domain" description="DUF4097" evidence="1">
    <location>
        <begin position="109"/>
        <end position="233"/>
    </location>
</feature>
<sequence>MRTLAYVAAALLATAFVVRRGLADSDGDHTAPRNAAIDAAGATLLRLESGAGELRVVAVDGASQVRVQGVAHASRASGLAGVKLELRRDGRTVRVRPVLAAGGRRWWFGGPTRRALDMIVEVPRGMEADVTDGAGDVEVQGVSALRVKDGSGELRVSDVHGPVRVADGSGDLELSAVHGDVWVDDGSGDVSVRDVEGAVVVNADGSGELVAAGVGGDMLVRDDGSGDIDVSNVGGRLIVTRDQSGEVRHHDVRGGVQVPAKARRE</sequence>
<organism evidence="2">
    <name type="scientific">uncultured Gemmatimonadaceae bacterium</name>
    <dbReference type="NCBI Taxonomy" id="246130"/>
    <lineage>
        <taxon>Bacteria</taxon>
        <taxon>Pseudomonadati</taxon>
        <taxon>Gemmatimonadota</taxon>
        <taxon>Gemmatimonadia</taxon>
        <taxon>Gemmatimonadales</taxon>
        <taxon>Gemmatimonadaceae</taxon>
        <taxon>environmental samples</taxon>
    </lineage>
</organism>
<proteinExistence type="predicted"/>
<name>A0A6J4KAZ9_9BACT</name>
<protein>
    <recommendedName>
        <fullName evidence="1">DUF4097 domain-containing protein</fullName>
    </recommendedName>
</protein>
<dbReference type="Pfam" id="PF13349">
    <property type="entry name" value="DUF4097"/>
    <property type="match status" value="1"/>
</dbReference>
<dbReference type="InterPro" id="IPR025164">
    <property type="entry name" value="Toastrack_DUF4097"/>
</dbReference>
<dbReference type="AlphaFoldDB" id="A0A6J4KAZ9"/>
<dbReference type="EMBL" id="CADCTU010000161">
    <property type="protein sequence ID" value="CAA9300091.1"/>
    <property type="molecule type" value="Genomic_DNA"/>
</dbReference>